<dbReference type="AlphaFoldDB" id="A0A9P5NFU0"/>
<dbReference type="Proteomes" id="UP000724874">
    <property type="component" value="Unassembled WGS sequence"/>
</dbReference>
<evidence type="ECO:0000313" key="2">
    <source>
        <dbReference type="Proteomes" id="UP000724874"/>
    </source>
</evidence>
<evidence type="ECO:0000313" key="1">
    <source>
        <dbReference type="EMBL" id="KAF8882327.1"/>
    </source>
</evidence>
<keyword evidence="2" id="KW-1185">Reference proteome</keyword>
<protein>
    <submittedName>
        <fullName evidence="1">Uncharacterized protein</fullName>
    </submittedName>
</protein>
<proteinExistence type="predicted"/>
<gene>
    <name evidence="1" type="ORF">CPB84DRAFT_1750947</name>
</gene>
<comment type="caution">
    <text evidence="1">The sequence shown here is derived from an EMBL/GenBank/DDBJ whole genome shotgun (WGS) entry which is preliminary data.</text>
</comment>
<reference evidence="1" key="1">
    <citation type="submission" date="2020-11" db="EMBL/GenBank/DDBJ databases">
        <authorList>
            <consortium name="DOE Joint Genome Institute"/>
            <person name="Ahrendt S."/>
            <person name="Riley R."/>
            <person name="Andreopoulos W."/>
            <person name="LaButti K."/>
            <person name="Pangilinan J."/>
            <person name="Ruiz-duenas F.J."/>
            <person name="Barrasa J.M."/>
            <person name="Sanchez-Garcia M."/>
            <person name="Camarero S."/>
            <person name="Miyauchi S."/>
            <person name="Serrano A."/>
            <person name="Linde D."/>
            <person name="Babiker R."/>
            <person name="Drula E."/>
            <person name="Ayuso-Fernandez I."/>
            <person name="Pacheco R."/>
            <person name="Padilla G."/>
            <person name="Ferreira P."/>
            <person name="Barriuso J."/>
            <person name="Kellner H."/>
            <person name="Castanera R."/>
            <person name="Alfaro M."/>
            <person name="Ramirez L."/>
            <person name="Pisabarro A.G."/>
            <person name="Kuo A."/>
            <person name="Tritt A."/>
            <person name="Lipzen A."/>
            <person name="He G."/>
            <person name="Yan M."/>
            <person name="Ng V."/>
            <person name="Cullen D."/>
            <person name="Martin F."/>
            <person name="Rosso M.-N."/>
            <person name="Henrissat B."/>
            <person name="Hibbett D."/>
            <person name="Martinez A.T."/>
            <person name="Grigoriev I.V."/>
        </authorList>
    </citation>
    <scope>NUCLEOTIDE SEQUENCE</scope>
    <source>
        <strain evidence="1">AH 44721</strain>
    </source>
</reference>
<organism evidence="1 2">
    <name type="scientific">Gymnopilus junonius</name>
    <name type="common">Spectacular rustgill mushroom</name>
    <name type="synonym">Gymnopilus spectabilis subsp. junonius</name>
    <dbReference type="NCBI Taxonomy" id="109634"/>
    <lineage>
        <taxon>Eukaryota</taxon>
        <taxon>Fungi</taxon>
        <taxon>Dikarya</taxon>
        <taxon>Basidiomycota</taxon>
        <taxon>Agaricomycotina</taxon>
        <taxon>Agaricomycetes</taxon>
        <taxon>Agaricomycetidae</taxon>
        <taxon>Agaricales</taxon>
        <taxon>Agaricineae</taxon>
        <taxon>Hymenogastraceae</taxon>
        <taxon>Gymnopilus</taxon>
    </lineage>
</organism>
<accession>A0A9P5NFU0</accession>
<sequence>MAEDKHGDGRRKGHRGNEVLYAVCTYTVRQRCRWVISASRAECHPVASLTSFSRAFRYRAGGGGGVVIIGGDGGGGGHLSAGNEYVEQKFPGTFEQFAWDELEMRMRIRSGIGRVMFLCGIDKNSHTGPKFGVDERTAGPMWTDLCEGIWKEGGRSDGVEHAFEIELSSVSSVSGSEPGNVNNAVCAE</sequence>
<name>A0A9P5NFU0_GYMJU</name>
<dbReference type="EMBL" id="JADNYJ010000124">
    <property type="protein sequence ID" value="KAF8882327.1"/>
    <property type="molecule type" value="Genomic_DNA"/>
</dbReference>